<dbReference type="EMBL" id="MN740664">
    <property type="protein sequence ID" value="QHS79850.1"/>
    <property type="molecule type" value="Genomic_DNA"/>
</dbReference>
<evidence type="ECO:0000313" key="1">
    <source>
        <dbReference type="EMBL" id="QHS79850.1"/>
    </source>
</evidence>
<organism evidence="1">
    <name type="scientific">viral metagenome</name>
    <dbReference type="NCBI Taxonomy" id="1070528"/>
    <lineage>
        <taxon>unclassified sequences</taxon>
        <taxon>metagenomes</taxon>
        <taxon>organismal metagenomes</taxon>
    </lineage>
</organism>
<name>A0A6C0AK74_9ZZZZ</name>
<accession>A0A6C0AK74</accession>
<proteinExistence type="predicted"/>
<reference evidence="1" key="1">
    <citation type="journal article" date="2020" name="Nature">
        <title>Giant virus diversity and host interactions through global metagenomics.</title>
        <authorList>
            <person name="Schulz F."/>
            <person name="Roux S."/>
            <person name="Paez-Espino D."/>
            <person name="Jungbluth S."/>
            <person name="Walsh D.A."/>
            <person name="Denef V.J."/>
            <person name="McMahon K.D."/>
            <person name="Konstantinidis K.T."/>
            <person name="Eloe-Fadrosh E.A."/>
            <person name="Kyrpides N.C."/>
            <person name="Woyke T."/>
        </authorList>
    </citation>
    <scope>NUCLEOTIDE SEQUENCE</scope>
    <source>
        <strain evidence="1">GVMAG-S-1035375-24</strain>
    </source>
</reference>
<sequence>MDSIGVNRNRPNNIVYVSTGQSVEAYSLCGGVSKKRWIH</sequence>
<protein>
    <submittedName>
        <fullName evidence="1">Uncharacterized protein</fullName>
    </submittedName>
</protein>
<dbReference type="AlphaFoldDB" id="A0A6C0AK74"/>